<dbReference type="Proteomes" id="UP000218287">
    <property type="component" value="Chromosome"/>
</dbReference>
<reference evidence="1 2" key="1">
    <citation type="submission" date="2017-06" db="EMBL/GenBank/DDBJ databases">
        <title>Genome sequencing of cyanobaciteial culture collection at National Institute for Environmental Studies (NIES).</title>
        <authorList>
            <person name="Hirose Y."/>
            <person name="Shimura Y."/>
            <person name="Fujisawa T."/>
            <person name="Nakamura Y."/>
            <person name="Kawachi M."/>
        </authorList>
    </citation>
    <scope>NUCLEOTIDE SEQUENCE [LARGE SCALE GENOMIC DNA]</scope>
    <source>
        <strain evidence="1 2">NIES-21</strain>
    </source>
</reference>
<proteinExistence type="predicted"/>
<accession>A0A1Z4GQ71</accession>
<keyword evidence="2" id="KW-1185">Reference proteome</keyword>
<organism evidence="1 2">
    <name type="scientific">Anabaenopsis circularis NIES-21</name>
    <dbReference type="NCBI Taxonomy" id="1085406"/>
    <lineage>
        <taxon>Bacteria</taxon>
        <taxon>Bacillati</taxon>
        <taxon>Cyanobacteriota</taxon>
        <taxon>Cyanophyceae</taxon>
        <taxon>Nostocales</taxon>
        <taxon>Nodulariaceae</taxon>
        <taxon>Anabaenopsis</taxon>
    </lineage>
</organism>
<name>A0A1Z4GQ71_9CYAN</name>
<evidence type="ECO:0000313" key="1">
    <source>
        <dbReference type="EMBL" id="BAY19640.1"/>
    </source>
</evidence>
<dbReference type="EMBL" id="AP018174">
    <property type="protein sequence ID" value="BAY19640.1"/>
    <property type="molecule type" value="Genomic_DNA"/>
</dbReference>
<evidence type="ECO:0000313" key="2">
    <source>
        <dbReference type="Proteomes" id="UP000218287"/>
    </source>
</evidence>
<sequence length="262" mass="29769">MLLRFSYQALITPLVACLSVLGVSALQFPRLQSLLINKQAASLEILEQDIQAEHLRLSLLKKLPSFGYDNFMANWVYLNFLQYFGDDEVREKTGYSLSPEYFEIIIKHDPRFLGAYISLSTSTSMYAAMPERSIKLIQQGLHFITPQVPEKSYYIWRYKGTDELLFLGNSQAAQNSFNTAANWANQYSDPESKYMAQNSHQTAVFLSQNPDSRYARIATWAIVLNNGVDEKTRKRVVKEIETLGGSVISTPTGNKITFPPKD</sequence>
<dbReference type="AlphaFoldDB" id="A0A1Z4GQ71"/>
<protein>
    <submittedName>
        <fullName evidence="1">Uncharacterized protein</fullName>
    </submittedName>
</protein>
<gene>
    <name evidence="1" type="ORF">NIES21_55050</name>
</gene>